<dbReference type="PANTHER" id="PTHR39473:SF1">
    <property type="entry name" value="DINB-LIKE DOMAIN-CONTAINING PROTEIN"/>
    <property type="match status" value="1"/>
</dbReference>
<dbReference type="SUPFAM" id="SSF109854">
    <property type="entry name" value="DinB/YfiT-like putative metalloenzymes"/>
    <property type="match status" value="1"/>
</dbReference>
<dbReference type="Gene3D" id="1.20.120.450">
    <property type="entry name" value="dinb family like domain"/>
    <property type="match status" value="1"/>
</dbReference>
<dbReference type="EMBL" id="CP050267">
    <property type="protein sequence ID" value="QIR07805.1"/>
    <property type="molecule type" value="Genomic_DNA"/>
</dbReference>
<accession>A0ABX6KBF0</accession>
<keyword evidence="2" id="KW-1185">Reference proteome</keyword>
<dbReference type="PANTHER" id="PTHR39473">
    <property type="match status" value="1"/>
</dbReference>
<dbReference type="Proteomes" id="UP000501408">
    <property type="component" value="Chromosome 2"/>
</dbReference>
<dbReference type="RefSeq" id="WP_167315315.1">
    <property type="nucleotide sequence ID" value="NZ_CP050267.1"/>
</dbReference>
<organism evidence="1 2">
    <name type="scientific">Salinivibrio costicola</name>
    <name type="common">Vibrio costicola</name>
    <dbReference type="NCBI Taxonomy" id="51367"/>
    <lineage>
        <taxon>Bacteria</taxon>
        <taxon>Pseudomonadati</taxon>
        <taxon>Pseudomonadota</taxon>
        <taxon>Gammaproteobacteria</taxon>
        <taxon>Vibrionales</taxon>
        <taxon>Vibrionaceae</taxon>
        <taxon>Salinivibrio</taxon>
    </lineage>
</organism>
<dbReference type="InterPro" id="IPR034660">
    <property type="entry name" value="DinB/YfiT-like"/>
</dbReference>
<name>A0ABX6KBF0_SALCS</name>
<reference evidence="1 2" key="1">
    <citation type="submission" date="2020-03" db="EMBL/GenBank/DDBJ databases">
        <title>Genome mining reveals the biosynthetic pathways of PHA and ectoines of the halophilic strain Salinivibrio costicola M318 isolated from fermented shrimp paste.</title>
        <authorList>
            <person name="Doan T.V."/>
            <person name="Tran L.T."/>
            <person name="Trieu T.A."/>
            <person name="Nguyen Q.V."/>
            <person name="Quach T.N."/>
            <person name="Phi T.Q."/>
            <person name="Kumar S."/>
        </authorList>
    </citation>
    <scope>NUCLEOTIDE SEQUENCE [LARGE SCALE GENOMIC DNA]</scope>
    <source>
        <strain evidence="1 2">M318</strain>
    </source>
</reference>
<gene>
    <name evidence="1" type="ORF">HBA18_15540</name>
</gene>
<protein>
    <submittedName>
        <fullName evidence="1">DinB family protein</fullName>
    </submittedName>
</protein>
<evidence type="ECO:0000313" key="1">
    <source>
        <dbReference type="EMBL" id="QIR07805.1"/>
    </source>
</evidence>
<sequence length="182" mass="20601">MHCSLNEEDRAVIRGNLDVIGQAQKLLESLSDTTYSQKKADGFTSTIGQHMRHALDVYVALKQGEACGDIDADRRRRGHLVEHDRQMARKEWQWLAEWLQSLSHQQLHRPVHISTQVTLYATNTVCLSTTVMRELIVVASHATHHFAMIRSAAYELGEVLDEHIGVAAATASYERDQLRCAR</sequence>
<proteinExistence type="predicted"/>
<evidence type="ECO:0000313" key="2">
    <source>
        <dbReference type="Proteomes" id="UP000501408"/>
    </source>
</evidence>